<dbReference type="Proteomes" id="UP001184828">
    <property type="component" value="Unassembled WGS sequence"/>
</dbReference>
<reference evidence="1" key="1">
    <citation type="submission" date="2023-07" db="EMBL/GenBank/DDBJ databases">
        <title>Sorghum-associated microbial communities from plants grown in Nebraska, USA.</title>
        <authorList>
            <person name="Schachtman D."/>
        </authorList>
    </citation>
    <scope>NUCLEOTIDE SEQUENCE</scope>
    <source>
        <strain evidence="1">DS2114</strain>
    </source>
</reference>
<comment type="caution">
    <text evidence="1">The sequence shown here is derived from an EMBL/GenBank/DDBJ whole genome shotgun (WGS) entry which is preliminary data.</text>
</comment>
<accession>A0AAE4BYY1</accession>
<dbReference type="EMBL" id="JAVDQZ010000005">
    <property type="protein sequence ID" value="MDR6427594.1"/>
    <property type="molecule type" value="Genomic_DNA"/>
</dbReference>
<dbReference type="AlphaFoldDB" id="A0AAE4BYY1"/>
<proteinExistence type="predicted"/>
<protein>
    <submittedName>
        <fullName evidence="1">Uncharacterized protein</fullName>
    </submittedName>
</protein>
<name>A0AAE4BYY1_VARPD</name>
<organism evidence="1 2">
    <name type="scientific">Variovorax paradoxus</name>
    <dbReference type="NCBI Taxonomy" id="34073"/>
    <lineage>
        <taxon>Bacteria</taxon>
        <taxon>Pseudomonadati</taxon>
        <taxon>Pseudomonadota</taxon>
        <taxon>Betaproteobacteria</taxon>
        <taxon>Burkholderiales</taxon>
        <taxon>Comamonadaceae</taxon>
        <taxon>Variovorax</taxon>
    </lineage>
</organism>
<evidence type="ECO:0000313" key="1">
    <source>
        <dbReference type="EMBL" id="MDR6427594.1"/>
    </source>
</evidence>
<sequence length="94" mass="10414">MPIFFLLSLRDVQLPKTVTRPEDVLHVSVLKATGLLEAEIAPALDLSGKYKVAPMAIVTAITPEGVAEIDRMLSEPRRNGRTMQMVRNRKRSSA</sequence>
<evidence type="ECO:0000313" key="2">
    <source>
        <dbReference type="Proteomes" id="UP001184828"/>
    </source>
</evidence>
<gene>
    <name evidence="1" type="ORF">J2738_003749</name>
</gene>